<sequence>MLFVLRKGKWNFSYPVQCKIASATIESPSWNSIVPSLKTRLICYKCQISYRYLMKN</sequence>
<proteinExistence type="predicted"/>
<protein>
    <submittedName>
        <fullName evidence="1">Uncharacterized protein</fullName>
    </submittedName>
</protein>
<accession>A0A9K3DJ39</accession>
<dbReference type="Proteomes" id="UP000215914">
    <property type="component" value="Unassembled WGS sequence"/>
</dbReference>
<dbReference type="Gramene" id="mRNA:HanXRQr2_Chr17g0809531">
    <property type="protein sequence ID" value="mRNA:HanXRQr2_Chr17g0809531"/>
    <property type="gene ID" value="HanXRQr2_Chr17g0809531"/>
</dbReference>
<reference evidence="1" key="1">
    <citation type="journal article" date="2017" name="Nature">
        <title>The sunflower genome provides insights into oil metabolism, flowering and Asterid evolution.</title>
        <authorList>
            <person name="Badouin H."/>
            <person name="Gouzy J."/>
            <person name="Grassa C.J."/>
            <person name="Murat F."/>
            <person name="Staton S.E."/>
            <person name="Cottret L."/>
            <person name="Lelandais-Briere C."/>
            <person name="Owens G.L."/>
            <person name="Carrere S."/>
            <person name="Mayjonade B."/>
            <person name="Legrand L."/>
            <person name="Gill N."/>
            <person name="Kane N.C."/>
            <person name="Bowers J.E."/>
            <person name="Hubner S."/>
            <person name="Bellec A."/>
            <person name="Berard A."/>
            <person name="Berges H."/>
            <person name="Blanchet N."/>
            <person name="Boniface M.C."/>
            <person name="Brunel D."/>
            <person name="Catrice O."/>
            <person name="Chaidir N."/>
            <person name="Claudel C."/>
            <person name="Donnadieu C."/>
            <person name="Faraut T."/>
            <person name="Fievet G."/>
            <person name="Helmstetter N."/>
            <person name="King M."/>
            <person name="Knapp S.J."/>
            <person name="Lai Z."/>
            <person name="Le Paslier M.C."/>
            <person name="Lippi Y."/>
            <person name="Lorenzon L."/>
            <person name="Mandel J.R."/>
            <person name="Marage G."/>
            <person name="Marchand G."/>
            <person name="Marquand E."/>
            <person name="Bret-Mestries E."/>
            <person name="Morien E."/>
            <person name="Nambeesan S."/>
            <person name="Nguyen T."/>
            <person name="Pegot-Espagnet P."/>
            <person name="Pouilly N."/>
            <person name="Raftis F."/>
            <person name="Sallet E."/>
            <person name="Schiex T."/>
            <person name="Thomas J."/>
            <person name="Vandecasteele C."/>
            <person name="Vares D."/>
            <person name="Vear F."/>
            <person name="Vautrin S."/>
            <person name="Crespi M."/>
            <person name="Mangin B."/>
            <person name="Burke J.M."/>
            <person name="Salse J."/>
            <person name="Munos S."/>
            <person name="Vincourt P."/>
            <person name="Rieseberg L.H."/>
            <person name="Langlade N.B."/>
        </authorList>
    </citation>
    <scope>NUCLEOTIDE SEQUENCE</scope>
    <source>
        <tissue evidence="1">Leaves</tissue>
    </source>
</reference>
<organism evidence="1 2">
    <name type="scientific">Helianthus annuus</name>
    <name type="common">Common sunflower</name>
    <dbReference type="NCBI Taxonomy" id="4232"/>
    <lineage>
        <taxon>Eukaryota</taxon>
        <taxon>Viridiplantae</taxon>
        <taxon>Streptophyta</taxon>
        <taxon>Embryophyta</taxon>
        <taxon>Tracheophyta</taxon>
        <taxon>Spermatophyta</taxon>
        <taxon>Magnoliopsida</taxon>
        <taxon>eudicotyledons</taxon>
        <taxon>Gunneridae</taxon>
        <taxon>Pentapetalae</taxon>
        <taxon>asterids</taxon>
        <taxon>campanulids</taxon>
        <taxon>Asterales</taxon>
        <taxon>Asteraceae</taxon>
        <taxon>Asteroideae</taxon>
        <taxon>Heliantheae alliance</taxon>
        <taxon>Heliantheae</taxon>
        <taxon>Helianthus</taxon>
    </lineage>
</organism>
<gene>
    <name evidence="1" type="ORF">HanXRQr2_Chr17g0809531</name>
</gene>
<dbReference type="AlphaFoldDB" id="A0A9K3DJ39"/>
<name>A0A9K3DJ39_HELAN</name>
<reference evidence="1" key="2">
    <citation type="submission" date="2020-06" db="EMBL/GenBank/DDBJ databases">
        <title>Helianthus annuus Genome sequencing and assembly Release 2.</title>
        <authorList>
            <person name="Gouzy J."/>
            <person name="Langlade N."/>
            <person name="Munos S."/>
        </authorList>
    </citation>
    <scope>NUCLEOTIDE SEQUENCE</scope>
    <source>
        <tissue evidence="1">Leaves</tissue>
    </source>
</reference>
<dbReference type="EMBL" id="MNCJ02000332">
    <property type="protein sequence ID" value="KAF5756005.1"/>
    <property type="molecule type" value="Genomic_DNA"/>
</dbReference>
<evidence type="ECO:0000313" key="2">
    <source>
        <dbReference type="Proteomes" id="UP000215914"/>
    </source>
</evidence>
<evidence type="ECO:0000313" key="1">
    <source>
        <dbReference type="EMBL" id="KAF5756005.1"/>
    </source>
</evidence>
<comment type="caution">
    <text evidence="1">The sequence shown here is derived from an EMBL/GenBank/DDBJ whole genome shotgun (WGS) entry which is preliminary data.</text>
</comment>
<keyword evidence="2" id="KW-1185">Reference proteome</keyword>